<evidence type="ECO:0000256" key="2">
    <source>
        <dbReference type="ARBA" id="ARBA00004286"/>
    </source>
</evidence>
<dbReference type="PANTHER" id="PTHR18937">
    <property type="entry name" value="STRUCTURAL MAINTENANCE OF CHROMOSOMES SMC FAMILY MEMBER"/>
    <property type="match status" value="1"/>
</dbReference>
<dbReference type="Gene3D" id="3.40.50.300">
    <property type="entry name" value="P-loop containing nucleotide triphosphate hydrolases"/>
    <property type="match status" value="2"/>
</dbReference>
<dbReference type="Pfam" id="PF02463">
    <property type="entry name" value="SMC_N"/>
    <property type="match status" value="1"/>
</dbReference>
<evidence type="ECO:0000256" key="9">
    <source>
        <dbReference type="SAM" id="Coils"/>
    </source>
</evidence>
<feature type="coiled-coil region" evidence="9">
    <location>
        <begin position="778"/>
        <end position="914"/>
    </location>
</feature>
<evidence type="ECO:0000256" key="6">
    <source>
        <dbReference type="ARBA" id="ARBA00023242"/>
    </source>
</evidence>
<dbReference type="FunFam" id="3.40.50.300:FF:000564">
    <property type="entry name" value="Structural maintenance of chromosomes 1A"/>
    <property type="match status" value="1"/>
</dbReference>
<dbReference type="CDD" id="cd22789">
    <property type="entry name" value="BORCS5-like"/>
    <property type="match status" value="1"/>
</dbReference>
<dbReference type="GO" id="GO:0030893">
    <property type="term" value="C:meiotic cohesin complex"/>
    <property type="evidence" value="ECO:0007669"/>
    <property type="project" value="TreeGrafter"/>
</dbReference>
<feature type="coiled-coil region" evidence="9">
    <location>
        <begin position="414"/>
        <end position="494"/>
    </location>
</feature>
<dbReference type="InterPro" id="IPR036277">
    <property type="entry name" value="SMC_hinge_sf"/>
</dbReference>
<dbReference type="Pfam" id="PF06470">
    <property type="entry name" value="SMC_hinge"/>
    <property type="match status" value="1"/>
</dbReference>
<dbReference type="CDD" id="cd03275">
    <property type="entry name" value="ABC_SMC1_euk"/>
    <property type="match status" value="1"/>
</dbReference>
<proteinExistence type="inferred from homology"/>
<comment type="subcellular location">
    <subcellularLocation>
        <location evidence="2">Chromosome</location>
    </subcellularLocation>
    <subcellularLocation>
        <location evidence="1 8">Nucleus</location>
    </subcellularLocation>
</comment>
<dbReference type="PIRSF" id="PIRSF005719">
    <property type="entry name" value="SMC"/>
    <property type="match status" value="1"/>
</dbReference>
<dbReference type="Gene3D" id="3.30.70.1620">
    <property type="match status" value="1"/>
</dbReference>
<dbReference type="Proteomes" id="UP000327493">
    <property type="component" value="Chromosome 8"/>
</dbReference>
<dbReference type="GO" id="GO:0032418">
    <property type="term" value="P:lysosome localization"/>
    <property type="evidence" value="ECO:0007669"/>
    <property type="project" value="InterPro"/>
</dbReference>
<feature type="region of interest" description="Disordered" evidence="10">
    <location>
        <begin position="1186"/>
        <end position="1216"/>
    </location>
</feature>
<evidence type="ECO:0000259" key="11">
    <source>
        <dbReference type="SMART" id="SM00968"/>
    </source>
</evidence>
<accession>A0A5J5DC38</accession>
<dbReference type="Gene3D" id="1.20.1060.20">
    <property type="match status" value="1"/>
</dbReference>
<sequence length="1339" mass="153832">MGYLKQIDIENFKSWRGKRVIGPFMRFNCIIGTNGSGKSNVMDALSFAMGERAASLRVKHLKDLIHGAHIGRPVRHTARVAMRYCDDDDQETVFCRSIIGESSEYCINGVHVSFAKYMEELEKVGIVTKARNCLVFQGAVESIALKDPKERTKMFECISQSKEYAAEYDQKKQALLKAKEDTQFHFNKKKSATVERKQVSQEKIEAQKYQALLDELHQNRLQLSLAELFHNEKGTNAISDTLREKQQAAAAKNNKLVNAEQTVKTYKKEHGRLSREQQHIEKEIRAQEHILSQCRSQYIKAKVNTSHHMKKAEEVRDALKKSQKLIASKEWELTAGRQEISELERTWKNYEKQIQEKGASLGRDVELDKDQLEHYKELKELARKQGAVLNQQAEKLYWQVKADYEKMAFDQRCKKEVETQLEDLTNRAEKLEEYTTSCKLSLKEHLQREQNLSAELQRGRQRSEEVNQELGQVLEELGNARLDSQESRRQLQRKELLERLRRLYPDTVVRYRVAPIHKKYQLAVIKVFGRYMNAIVVASEKVARDCINFIKQERAEPETFLPIDYLEASPLNERLREVPGAKMVVDIVQFNTASGAGQLRKVVQFVCGNALVCETIKEARSVAFDRQERHKAVSLDGTLFSKSGIVSGGSSYLRTKARCWDEKDMLQLKERKDQLTAEIRDLMKLRRRDSDLKQIIAEAQGLQTRLKYSKTDLENLRKKAIPKYQAVGPQKVFDICRMESEFANLDSQIQMQQQSVEIKDAEMRKIRDQINQIGVDNIREYEQEHLKQQTELDKKRLEFETQCTRLNAQLEYKQDQMAQQKKKLHKMEEIIDKEDRAIAEQKKDEEEMLVAVEEGQSKLLELKNQMLSKKSQVAAAKAELDKKTQSLQEINRELVKLQREVMSAETALEQKRLARHNLLLACKIQGLPITLQSGSLDEISEVQNLQADEEVKAYIERLKESVVSIEGVLSRTTTPNLKALEKIREVKERLQGVTDAFEASTRAARKCSQKFEQVKARRLQLFNQCFEHVSVVIDQIYKRICRNSSAQAILSADNPDEPYLGGINYNCVAPGKRFMSMDNLSGGEKAIAALALLFAVHSFRPAPFFILDEVDAALDNTNIGKVTSFIREESRENMQIIVISLKEEFFSKADALLGVYSDFDECMFSCILSLDLRPYPLVEEDNGKQLDVGTMGAEQSGDAEHKHSDYSSSGVLSGQTSPSSVCLERLDTAQVMQLCIRYQDHLHQCAEAVAFDQNALVKRIKEMDLSVETLFSIMQERQKRYAKYAEQIQKVNEMSMILRRIQMGIDQTVPLMERLNNMLPESERLEPFSMRSDGDSATK</sequence>
<gene>
    <name evidence="12" type="ORF">FQN60_014280</name>
</gene>
<dbReference type="InterPro" id="IPR018780">
    <property type="entry name" value="TBORCS5"/>
</dbReference>
<reference evidence="12 13" key="1">
    <citation type="submission" date="2019-08" db="EMBL/GenBank/DDBJ databases">
        <title>A chromosome-level genome assembly, high-density linkage maps, and genome scans reveal the genomic architecture of hybrid incompatibilities underlying speciation via character displacement in darters (Percidae: Etheostominae).</title>
        <authorList>
            <person name="Moran R.L."/>
            <person name="Catchen J.M."/>
            <person name="Fuller R.C."/>
        </authorList>
    </citation>
    <scope>NUCLEOTIDE SEQUENCE [LARGE SCALE GENOMIC DNA]</scope>
    <source>
        <strain evidence="12">EspeVRDwgs_2016</strain>
        <tissue evidence="12">Muscle</tissue>
    </source>
</reference>
<evidence type="ECO:0000313" key="12">
    <source>
        <dbReference type="EMBL" id="KAA8590346.1"/>
    </source>
</evidence>
<evidence type="ECO:0000256" key="4">
    <source>
        <dbReference type="ARBA" id="ARBA00022454"/>
    </source>
</evidence>
<evidence type="ECO:0000256" key="8">
    <source>
        <dbReference type="PIRNR" id="PIRNR005719"/>
    </source>
</evidence>
<feature type="coiled-coil region" evidence="9">
    <location>
        <begin position="665"/>
        <end position="719"/>
    </location>
</feature>
<keyword evidence="5 9" id="KW-0175">Coiled coil</keyword>
<dbReference type="InterPro" id="IPR028468">
    <property type="entry name" value="Smc1_ABC"/>
</dbReference>
<dbReference type="InterPro" id="IPR024704">
    <property type="entry name" value="SMC"/>
</dbReference>
<keyword evidence="7" id="KW-0131">Cell cycle</keyword>
<dbReference type="PANTHER" id="PTHR18937:SF147">
    <property type="entry name" value="STRUCTURAL MAINTENANCE OF CHROMOSOMES PROTEIN 1B"/>
    <property type="match status" value="1"/>
</dbReference>
<feature type="compositionally biased region" description="Polar residues" evidence="10">
    <location>
        <begin position="1206"/>
        <end position="1216"/>
    </location>
</feature>
<dbReference type="SUPFAM" id="SSF52540">
    <property type="entry name" value="P-loop containing nucleoside triphosphate hydrolases"/>
    <property type="match status" value="1"/>
</dbReference>
<dbReference type="InterPro" id="IPR027417">
    <property type="entry name" value="P-loop_NTPase"/>
</dbReference>
<keyword evidence="4" id="KW-0158">Chromosome</keyword>
<evidence type="ECO:0000256" key="1">
    <source>
        <dbReference type="ARBA" id="ARBA00004123"/>
    </source>
</evidence>
<keyword evidence="6 8" id="KW-0539">Nucleus</keyword>
<dbReference type="SUPFAM" id="SSF75553">
    <property type="entry name" value="Smc hinge domain"/>
    <property type="match status" value="1"/>
</dbReference>
<dbReference type="GO" id="GO:0005634">
    <property type="term" value="C:nucleus"/>
    <property type="evidence" value="ECO:0007669"/>
    <property type="project" value="UniProtKB-SubCell"/>
</dbReference>
<comment type="caution">
    <text evidence="12">The sequence shown here is derived from an EMBL/GenBank/DDBJ whole genome shotgun (WGS) entry which is preliminary data.</text>
</comment>
<dbReference type="GO" id="GO:0003677">
    <property type="term" value="F:DNA binding"/>
    <property type="evidence" value="ECO:0007669"/>
    <property type="project" value="TreeGrafter"/>
</dbReference>
<dbReference type="InterPro" id="IPR010935">
    <property type="entry name" value="SMC_hinge"/>
</dbReference>
<feature type="domain" description="SMC hinge" evidence="11">
    <location>
        <begin position="507"/>
        <end position="623"/>
    </location>
</feature>
<name>A0A5J5DC38_9PERO</name>
<evidence type="ECO:0000256" key="3">
    <source>
        <dbReference type="ARBA" id="ARBA00005597"/>
    </source>
</evidence>
<keyword evidence="13" id="KW-1185">Reference proteome</keyword>
<evidence type="ECO:0000313" key="13">
    <source>
        <dbReference type="Proteomes" id="UP000327493"/>
    </source>
</evidence>
<evidence type="ECO:0000256" key="10">
    <source>
        <dbReference type="SAM" id="MobiDB-lite"/>
    </source>
</evidence>
<evidence type="ECO:0000256" key="5">
    <source>
        <dbReference type="ARBA" id="ARBA00023054"/>
    </source>
</evidence>
<dbReference type="Pfam" id="PF10158">
    <property type="entry name" value="LOH1CR12"/>
    <property type="match status" value="1"/>
</dbReference>
<dbReference type="EMBL" id="VOFY01000008">
    <property type="protein sequence ID" value="KAA8590346.1"/>
    <property type="molecule type" value="Genomic_DNA"/>
</dbReference>
<dbReference type="SMART" id="SM00968">
    <property type="entry name" value="SMC_hinge"/>
    <property type="match status" value="1"/>
</dbReference>
<dbReference type="GO" id="GO:0005524">
    <property type="term" value="F:ATP binding"/>
    <property type="evidence" value="ECO:0007669"/>
    <property type="project" value="InterPro"/>
</dbReference>
<evidence type="ECO:0000256" key="7">
    <source>
        <dbReference type="ARBA" id="ARBA00023306"/>
    </source>
</evidence>
<dbReference type="InterPro" id="IPR003395">
    <property type="entry name" value="RecF/RecN/SMC_N"/>
</dbReference>
<organism evidence="12 13">
    <name type="scientific">Etheostoma spectabile</name>
    <name type="common">orangethroat darter</name>
    <dbReference type="NCBI Taxonomy" id="54343"/>
    <lineage>
        <taxon>Eukaryota</taxon>
        <taxon>Metazoa</taxon>
        <taxon>Chordata</taxon>
        <taxon>Craniata</taxon>
        <taxon>Vertebrata</taxon>
        <taxon>Euteleostomi</taxon>
        <taxon>Actinopterygii</taxon>
        <taxon>Neopterygii</taxon>
        <taxon>Teleostei</taxon>
        <taxon>Neoteleostei</taxon>
        <taxon>Acanthomorphata</taxon>
        <taxon>Eupercaria</taxon>
        <taxon>Perciformes</taxon>
        <taxon>Percoidei</taxon>
        <taxon>Percidae</taxon>
        <taxon>Etheostomatinae</taxon>
        <taxon>Etheostoma</taxon>
    </lineage>
</organism>
<feature type="coiled-coil region" evidence="9">
    <location>
        <begin position="161"/>
        <end position="276"/>
    </location>
</feature>
<protein>
    <recommendedName>
        <fullName evidence="8">Structural maintenance of chromosomes protein</fullName>
    </recommendedName>
</protein>
<dbReference type="GO" id="GO:0007062">
    <property type="term" value="P:sister chromatid cohesion"/>
    <property type="evidence" value="ECO:0007669"/>
    <property type="project" value="InterPro"/>
</dbReference>
<dbReference type="GO" id="GO:0016887">
    <property type="term" value="F:ATP hydrolysis activity"/>
    <property type="evidence" value="ECO:0007669"/>
    <property type="project" value="InterPro"/>
</dbReference>
<comment type="similarity">
    <text evidence="3">Belongs to the SMC family. SMC1 subfamily.</text>
</comment>